<organism evidence="1 2">
    <name type="scientific">Cichorium intybus</name>
    <name type="common">Chicory</name>
    <dbReference type="NCBI Taxonomy" id="13427"/>
    <lineage>
        <taxon>Eukaryota</taxon>
        <taxon>Viridiplantae</taxon>
        <taxon>Streptophyta</taxon>
        <taxon>Embryophyta</taxon>
        <taxon>Tracheophyta</taxon>
        <taxon>Spermatophyta</taxon>
        <taxon>Magnoliopsida</taxon>
        <taxon>eudicotyledons</taxon>
        <taxon>Gunneridae</taxon>
        <taxon>Pentapetalae</taxon>
        <taxon>asterids</taxon>
        <taxon>campanulids</taxon>
        <taxon>Asterales</taxon>
        <taxon>Asteraceae</taxon>
        <taxon>Cichorioideae</taxon>
        <taxon>Cichorieae</taxon>
        <taxon>Cichoriinae</taxon>
        <taxon>Cichorium</taxon>
    </lineage>
</organism>
<evidence type="ECO:0000313" key="1">
    <source>
        <dbReference type="EMBL" id="KAI3699479.1"/>
    </source>
</evidence>
<reference evidence="2" key="1">
    <citation type="journal article" date="2022" name="Mol. Ecol. Resour.">
        <title>The genomes of chicory, endive, great burdock and yacon provide insights into Asteraceae palaeo-polyploidization history and plant inulin production.</title>
        <authorList>
            <person name="Fan W."/>
            <person name="Wang S."/>
            <person name="Wang H."/>
            <person name="Wang A."/>
            <person name="Jiang F."/>
            <person name="Liu H."/>
            <person name="Zhao H."/>
            <person name="Xu D."/>
            <person name="Zhang Y."/>
        </authorList>
    </citation>
    <scope>NUCLEOTIDE SEQUENCE [LARGE SCALE GENOMIC DNA]</scope>
    <source>
        <strain evidence="2">cv. Punajuju</strain>
    </source>
</reference>
<evidence type="ECO:0000313" key="2">
    <source>
        <dbReference type="Proteomes" id="UP001055811"/>
    </source>
</evidence>
<sequence>MKAVALVMIFFTTLPPIINGDNLQEANLVPELPDASVKCGSCPCVNPCGSQQMLPPPEPQPSPSPPPPPPPPLPSPPPPSPPPPVTQYCPPAVGVVKSPPPPRFIYVTSPPSAVYHPFTLNIYSGGSGRRVGGVTGWIVLVGSVVLEWLLLGEWR</sequence>
<dbReference type="EMBL" id="CM042016">
    <property type="protein sequence ID" value="KAI3699479.1"/>
    <property type="molecule type" value="Genomic_DNA"/>
</dbReference>
<reference evidence="1 2" key="2">
    <citation type="journal article" date="2022" name="Mol. Ecol. Resour.">
        <title>The genomes of chicory, endive, great burdock and yacon provide insights into Asteraceae paleo-polyploidization history and plant inulin production.</title>
        <authorList>
            <person name="Fan W."/>
            <person name="Wang S."/>
            <person name="Wang H."/>
            <person name="Wang A."/>
            <person name="Jiang F."/>
            <person name="Liu H."/>
            <person name="Zhao H."/>
            <person name="Xu D."/>
            <person name="Zhang Y."/>
        </authorList>
    </citation>
    <scope>NUCLEOTIDE SEQUENCE [LARGE SCALE GENOMIC DNA]</scope>
    <source>
        <strain evidence="2">cv. Punajuju</strain>
        <tissue evidence="1">Leaves</tissue>
    </source>
</reference>
<comment type="caution">
    <text evidence="1">The sequence shown here is derived from an EMBL/GenBank/DDBJ whole genome shotgun (WGS) entry which is preliminary data.</text>
</comment>
<dbReference type="Proteomes" id="UP001055811">
    <property type="component" value="Linkage Group LG08"/>
</dbReference>
<proteinExistence type="predicted"/>
<name>A0ACB8ZND4_CICIN</name>
<gene>
    <name evidence="1" type="ORF">L2E82_43823</name>
</gene>
<protein>
    <submittedName>
        <fullName evidence="1">Uncharacterized protein</fullName>
    </submittedName>
</protein>
<accession>A0ACB8ZND4</accession>
<keyword evidence="2" id="KW-1185">Reference proteome</keyword>